<dbReference type="GO" id="GO:0018114">
    <property type="term" value="F:threonine racemase activity"/>
    <property type="evidence" value="ECO:0007669"/>
    <property type="project" value="TreeGrafter"/>
</dbReference>
<evidence type="ECO:0000313" key="11">
    <source>
        <dbReference type="Proteomes" id="UP000030302"/>
    </source>
</evidence>
<dbReference type="SUPFAM" id="SSF53686">
    <property type="entry name" value="Tryptophan synthase beta subunit-like PLP-dependent enzymes"/>
    <property type="match status" value="1"/>
</dbReference>
<evidence type="ECO:0000256" key="5">
    <source>
        <dbReference type="ARBA" id="ARBA00010869"/>
    </source>
</evidence>
<keyword evidence="8 10" id="KW-0456">Lyase</keyword>
<dbReference type="CDD" id="cd01562">
    <property type="entry name" value="Thr-dehyd"/>
    <property type="match status" value="1"/>
</dbReference>
<name>A0A0A1FF93_9BURK</name>
<dbReference type="KEGG" id="care:LT85_3151"/>
<comment type="cofactor">
    <cofactor evidence="4">
        <name>Mg(2+)</name>
        <dbReference type="ChEBI" id="CHEBI:18420"/>
    </cofactor>
</comment>
<evidence type="ECO:0000259" key="9">
    <source>
        <dbReference type="Pfam" id="PF00291"/>
    </source>
</evidence>
<evidence type="ECO:0000256" key="2">
    <source>
        <dbReference type="ARBA" id="ARBA00001933"/>
    </source>
</evidence>
<evidence type="ECO:0000256" key="8">
    <source>
        <dbReference type="ARBA" id="ARBA00023239"/>
    </source>
</evidence>
<dbReference type="STRING" id="279058.LT85_3151"/>
<evidence type="ECO:0000256" key="3">
    <source>
        <dbReference type="ARBA" id="ARBA00001936"/>
    </source>
</evidence>
<feature type="domain" description="Tryptophan synthase beta chain-like PALP" evidence="9">
    <location>
        <begin position="29"/>
        <end position="313"/>
    </location>
</feature>
<dbReference type="InterPro" id="IPR000634">
    <property type="entry name" value="Ser/Thr_deHydtase_PyrdxlP-BS"/>
</dbReference>
<dbReference type="EMBL" id="CP009962">
    <property type="protein sequence ID" value="AIY42309.1"/>
    <property type="molecule type" value="Genomic_DNA"/>
</dbReference>
<dbReference type="Pfam" id="PF00291">
    <property type="entry name" value="PALP"/>
    <property type="match status" value="1"/>
</dbReference>
<evidence type="ECO:0000256" key="1">
    <source>
        <dbReference type="ARBA" id="ARBA00001913"/>
    </source>
</evidence>
<gene>
    <name evidence="10" type="ORF">LT85_3151</name>
</gene>
<dbReference type="InterPro" id="IPR001926">
    <property type="entry name" value="TrpB-like_PALP"/>
</dbReference>
<organism evidence="10 11">
    <name type="scientific">Collimonas arenae</name>
    <dbReference type="NCBI Taxonomy" id="279058"/>
    <lineage>
        <taxon>Bacteria</taxon>
        <taxon>Pseudomonadati</taxon>
        <taxon>Pseudomonadota</taxon>
        <taxon>Betaproteobacteria</taxon>
        <taxon>Burkholderiales</taxon>
        <taxon>Oxalobacteraceae</taxon>
        <taxon>Collimonas</taxon>
    </lineage>
</organism>
<comment type="cofactor">
    <cofactor evidence="2">
        <name>pyridoxal 5'-phosphate</name>
        <dbReference type="ChEBI" id="CHEBI:597326"/>
    </cofactor>
</comment>
<dbReference type="EC" id="4.3.1.19" evidence="10"/>
<proteinExistence type="inferred from homology"/>
<dbReference type="PANTHER" id="PTHR43050:SF1">
    <property type="entry name" value="SERINE RACEMASE"/>
    <property type="match status" value="1"/>
</dbReference>
<dbReference type="GO" id="GO:0004794">
    <property type="term" value="F:threonine deaminase activity"/>
    <property type="evidence" value="ECO:0007669"/>
    <property type="project" value="UniProtKB-EC"/>
</dbReference>
<keyword evidence="11" id="KW-1185">Reference proteome</keyword>
<dbReference type="GO" id="GO:0005524">
    <property type="term" value="F:ATP binding"/>
    <property type="evidence" value="ECO:0007669"/>
    <property type="project" value="TreeGrafter"/>
</dbReference>
<comment type="cofactor">
    <cofactor evidence="3">
        <name>Mn(2+)</name>
        <dbReference type="ChEBI" id="CHEBI:29035"/>
    </cofactor>
</comment>
<dbReference type="GO" id="GO:0003941">
    <property type="term" value="F:L-serine ammonia-lyase activity"/>
    <property type="evidence" value="ECO:0007669"/>
    <property type="project" value="TreeGrafter"/>
</dbReference>
<dbReference type="FunFam" id="3.40.50.1100:FF:000007">
    <property type="entry name" value="L-threonine dehydratase catabolic TdcB"/>
    <property type="match status" value="1"/>
</dbReference>
<reference evidence="11" key="1">
    <citation type="journal article" date="2014" name="Soil Biol. Biochem.">
        <title>Structure and function of bacterial communities in ageing soils: Insights from the Mendocino ecological staircase.</title>
        <authorList>
            <person name="Uroz S."/>
            <person name="Tech J.J."/>
            <person name="Sawaya N.A."/>
            <person name="Frey-Klett P."/>
            <person name="Leveau J.H.J."/>
        </authorList>
    </citation>
    <scope>NUCLEOTIDE SEQUENCE [LARGE SCALE GENOMIC DNA]</scope>
    <source>
        <strain evidence="11">Cal35</strain>
    </source>
</reference>
<dbReference type="GO" id="GO:0008721">
    <property type="term" value="F:D-serine ammonia-lyase activity"/>
    <property type="evidence" value="ECO:0007669"/>
    <property type="project" value="TreeGrafter"/>
</dbReference>
<evidence type="ECO:0000256" key="6">
    <source>
        <dbReference type="ARBA" id="ARBA00022842"/>
    </source>
</evidence>
<dbReference type="AlphaFoldDB" id="A0A0A1FF93"/>
<keyword evidence="6" id="KW-0460">Magnesium</keyword>
<comment type="cofactor">
    <cofactor evidence="1">
        <name>Ca(2+)</name>
        <dbReference type="ChEBI" id="CHEBI:29108"/>
    </cofactor>
</comment>
<evidence type="ECO:0000256" key="7">
    <source>
        <dbReference type="ARBA" id="ARBA00022898"/>
    </source>
</evidence>
<comment type="similarity">
    <text evidence="5">Belongs to the serine/threonine dehydratase family.</text>
</comment>
<dbReference type="HOGENOM" id="CLU_021152_4_2_4"/>
<sequence>MNEATATPALAVTYKDIAAAAKRLEGLAYATPVLTSSQADRQADASIFFKCENFQRVGAFKFRGAYNAISCLTEEQKQQGVVAFSSGNHAQGMALAARMLGVHATIVMPSNAPAMKLAATREYGAEIILYDREREDREVIAARLSDERGCAVIPAYDHRDVIAGQGTVAKELFDAVGPLDYLFVCTGGGGLLSGCAIAAAHLSPDCVVFGVEPEAGNDAQQSLRSGKIVHIPVPDTIADGAQTQHIGKLVLPILQAHVKDILTVSDDQLRTQMRFFAERMKIVVEPAGCLAAAAVMHRAIEFSGAKVGVIVSGGNVDMDLFSRSIAAAKAFSDIVAP</sequence>
<dbReference type="PANTHER" id="PTHR43050">
    <property type="entry name" value="SERINE / THREONINE RACEMASE FAMILY MEMBER"/>
    <property type="match status" value="1"/>
</dbReference>
<dbReference type="GO" id="GO:0030378">
    <property type="term" value="F:serine racemase activity"/>
    <property type="evidence" value="ECO:0007669"/>
    <property type="project" value="TreeGrafter"/>
</dbReference>
<dbReference type="GO" id="GO:0030170">
    <property type="term" value="F:pyridoxal phosphate binding"/>
    <property type="evidence" value="ECO:0007669"/>
    <property type="project" value="InterPro"/>
</dbReference>
<keyword evidence="7" id="KW-0663">Pyridoxal phosphate</keyword>
<dbReference type="InterPro" id="IPR036052">
    <property type="entry name" value="TrpB-like_PALP_sf"/>
</dbReference>
<dbReference type="Proteomes" id="UP000030302">
    <property type="component" value="Chromosome"/>
</dbReference>
<protein>
    <submittedName>
        <fullName evidence="10">Threonine dehydratase</fullName>
        <ecNumber evidence="10">4.3.1.19</ecNumber>
    </submittedName>
</protein>
<dbReference type="FunFam" id="3.40.50.1100:FF:000005">
    <property type="entry name" value="Threonine dehydratase catabolic"/>
    <property type="match status" value="1"/>
</dbReference>
<dbReference type="PROSITE" id="PS00165">
    <property type="entry name" value="DEHYDRATASE_SER_THR"/>
    <property type="match status" value="1"/>
</dbReference>
<evidence type="ECO:0000313" key="10">
    <source>
        <dbReference type="EMBL" id="AIY42309.1"/>
    </source>
</evidence>
<evidence type="ECO:0000256" key="4">
    <source>
        <dbReference type="ARBA" id="ARBA00001946"/>
    </source>
</evidence>
<accession>A0A0A1FF93</accession>
<dbReference type="NCBIfam" id="NF005454">
    <property type="entry name" value="PRK07048.1"/>
    <property type="match status" value="1"/>
</dbReference>
<dbReference type="Gene3D" id="3.40.50.1100">
    <property type="match status" value="2"/>
</dbReference>
<dbReference type="GO" id="GO:0006520">
    <property type="term" value="P:amino acid metabolic process"/>
    <property type="evidence" value="ECO:0007669"/>
    <property type="project" value="InterPro"/>
</dbReference>
<dbReference type="GO" id="GO:0000287">
    <property type="term" value="F:magnesium ion binding"/>
    <property type="evidence" value="ECO:0007669"/>
    <property type="project" value="TreeGrafter"/>
</dbReference>